<dbReference type="SUPFAM" id="SSF53748">
    <property type="entry name" value="Phosphoglycerate kinase"/>
    <property type="match status" value="1"/>
</dbReference>
<dbReference type="Proteomes" id="UP000260649">
    <property type="component" value="Unassembled WGS sequence"/>
</dbReference>
<evidence type="ECO:0000256" key="5">
    <source>
        <dbReference type="ARBA" id="ARBA00013061"/>
    </source>
</evidence>
<comment type="subcellular location">
    <subcellularLocation>
        <location evidence="12">Cytoplasm</location>
    </subcellularLocation>
</comment>
<evidence type="ECO:0000313" key="17">
    <source>
        <dbReference type="Proteomes" id="UP000260649"/>
    </source>
</evidence>
<gene>
    <name evidence="12" type="primary">pgk</name>
    <name evidence="16" type="ORF">DV520_10475</name>
</gene>
<dbReference type="GO" id="GO:0004618">
    <property type="term" value="F:phosphoglycerate kinase activity"/>
    <property type="evidence" value="ECO:0007669"/>
    <property type="project" value="UniProtKB-UniRule"/>
</dbReference>
<feature type="binding site" evidence="12 13">
    <location>
        <begin position="63"/>
        <end position="66"/>
    </location>
    <ligand>
        <name>substrate</name>
    </ligand>
</feature>
<proteinExistence type="inferred from homology"/>
<evidence type="ECO:0000256" key="9">
    <source>
        <dbReference type="ARBA" id="ARBA00022777"/>
    </source>
</evidence>
<dbReference type="FunFam" id="3.40.50.1260:FF:000003">
    <property type="entry name" value="Phosphoglycerate kinase"/>
    <property type="match status" value="1"/>
</dbReference>
<evidence type="ECO:0000256" key="13">
    <source>
        <dbReference type="PIRSR" id="PIRSR000724-1"/>
    </source>
</evidence>
<sequence length="407" mass="43393">MNYDKKTIRDIDVSGKKILLRCDFNVPHDKTTGIIHDDTRIVSTLPTIRYLLEHNAAVILLSHMGRPHGQWKKELSLFSARDHLEKLLGIPVPLTQDVLGPDTKEKCAALQPGQVVLVENLRFRLEEEQNDPDFSRELASLADLFVFDAFGAAHRAHASTEGVSHYLPSVAGLLVEKELQFMGAALEAPKRPLVAILGGAKVADKIGVIKNLLQKADTILIGGGMSYTFLAAQGRPIGTSLLDADHVDYARQMLDQASQLGVNLLLPLDNLAAKEFSPDAAPVLVDAQNFPEDLMGMDIGPKTIQLFTDAIRGAGTVIWNGPMGVFEFPAFAQGTRAVAAAMAQQADAVTIVGGGDSASAVEQTGLAHQLSHISTGGGASLEFLEGLVLPGIACLADKEQAGGNADS</sequence>
<dbReference type="GeneID" id="97996160"/>
<protein>
    <recommendedName>
        <fullName evidence="6 12">Phosphoglycerate kinase</fullName>
        <ecNumber evidence="5 12">2.7.2.3</ecNumber>
    </recommendedName>
</protein>
<evidence type="ECO:0000256" key="2">
    <source>
        <dbReference type="ARBA" id="ARBA00004838"/>
    </source>
</evidence>
<comment type="subunit">
    <text evidence="4 12">Monomer.</text>
</comment>
<comment type="caution">
    <text evidence="16">The sequence shown here is derived from an EMBL/GenBank/DDBJ whole genome shotgun (WGS) entry which is preliminary data.</text>
</comment>
<keyword evidence="9 12" id="KW-0418">Kinase</keyword>
<evidence type="ECO:0000256" key="6">
    <source>
        <dbReference type="ARBA" id="ARBA00016471"/>
    </source>
</evidence>
<evidence type="ECO:0000256" key="3">
    <source>
        <dbReference type="ARBA" id="ARBA00008982"/>
    </source>
</evidence>
<accession>A0A3E2B1H2</accession>
<dbReference type="Gene3D" id="3.40.50.1260">
    <property type="entry name" value="Phosphoglycerate kinase, N-terminal domain"/>
    <property type="match status" value="2"/>
</dbReference>
<evidence type="ECO:0000256" key="4">
    <source>
        <dbReference type="ARBA" id="ARBA00011245"/>
    </source>
</evidence>
<feature type="binding site" evidence="12 14">
    <location>
        <position position="327"/>
    </location>
    <ligand>
        <name>ATP</name>
        <dbReference type="ChEBI" id="CHEBI:30616"/>
    </ligand>
</feature>
<dbReference type="UniPathway" id="UPA00109">
    <property type="reaction ID" value="UER00185"/>
</dbReference>
<evidence type="ECO:0000256" key="11">
    <source>
        <dbReference type="ARBA" id="ARBA00023152"/>
    </source>
</evidence>
<dbReference type="AlphaFoldDB" id="A0A3E2B1H2"/>
<feature type="binding site" evidence="13">
    <location>
        <position position="122"/>
    </location>
    <ligand>
        <name>(2R)-3-phosphoglycerate</name>
        <dbReference type="ChEBI" id="CHEBI:58272"/>
    </ligand>
</feature>
<evidence type="ECO:0000256" key="14">
    <source>
        <dbReference type="PIRSR" id="PIRSR000724-2"/>
    </source>
</evidence>
<comment type="catalytic activity">
    <reaction evidence="1 12 15">
        <text>(2R)-3-phosphoglycerate + ATP = (2R)-3-phospho-glyceroyl phosphate + ADP</text>
        <dbReference type="Rhea" id="RHEA:14801"/>
        <dbReference type="ChEBI" id="CHEBI:30616"/>
        <dbReference type="ChEBI" id="CHEBI:57604"/>
        <dbReference type="ChEBI" id="CHEBI:58272"/>
        <dbReference type="ChEBI" id="CHEBI:456216"/>
        <dbReference type="EC" id="2.7.2.3"/>
    </reaction>
</comment>
<keyword evidence="12" id="KW-0963">Cytoplasm</keyword>
<evidence type="ECO:0000256" key="1">
    <source>
        <dbReference type="ARBA" id="ARBA00000642"/>
    </source>
</evidence>
<dbReference type="InterPro" id="IPR001576">
    <property type="entry name" value="Phosphoglycerate_kinase"/>
</dbReference>
<dbReference type="FunFam" id="3.40.50.1260:FF:000006">
    <property type="entry name" value="Phosphoglycerate kinase"/>
    <property type="match status" value="1"/>
</dbReference>
<dbReference type="CDD" id="cd00318">
    <property type="entry name" value="Phosphoglycerate_kinase"/>
    <property type="match status" value="1"/>
</dbReference>
<feature type="binding site" evidence="12 14">
    <location>
        <position position="205"/>
    </location>
    <ligand>
        <name>ATP</name>
        <dbReference type="ChEBI" id="CHEBI:30616"/>
    </ligand>
</feature>
<keyword evidence="11 12" id="KW-0324">Glycolysis</keyword>
<dbReference type="InterPro" id="IPR015824">
    <property type="entry name" value="Phosphoglycerate_kinase_N"/>
</dbReference>
<dbReference type="PANTHER" id="PTHR11406">
    <property type="entry name" value="PHOSPHOGLYCERATE KINASE"/>
    <property type="match status" value="1"/>
</dbReference>
<dbReference type="GO" id="GO:0043531">
    <property type="term" value="F:ADP binding"/>
    <property type="evidence" value="ECO:0007669"/>
    <property type="project" value="TreeGrafter"/>
</dbReference>
<dbReference type="GO" id="GO:0006096">
    <property type="term" value="P:glycolytic process"/>
    <property type="evidence" value="ECO:0007669"/>
    <property type="project" value="UniProtKB-UniRule"/>
</dbReference>
<dbReference type="GO" id="GO:0006094">
    <property type="term" value="P:gluconeogenesis"/>
    <property type="evidence" value="ECO:0007669"/>
    <property type="project" value="TreeGrafter"/>
</dbReference>
<feature type="binding site" evidence="13">
    <location>
        <position position="155"/>
    </location>
    <ligand>
        <name>(2R)-3-phosphoglycerate</name>
        <dbReference type="ChEBI" id="CHEBI:58272"/>
    </ligand>
</feature>
<evidence type="ECO:0000256" key="10">
    <source>
        <dbReference type="ARBA" id="ARBA00022840"/>
    </source>
</evidence>
<feature type="binding site" evidence="12">
    <location>
        <position position="155"/>
    </location>
    <ligand>
        <name>substrate</name>
    </ligand>
</feature>
<dbReference type="EMBL" id="QQRQ01000025">
    <property type="protein sequence ID" value="RFT05845.1"/>
    <property type="molecule type" value="Genomic_DNA"/>
</dbReference>
<feature type="binding site" evidence="12 14">
    <location>
        <position position="296"/>
    </location>
    <ligand>
        <name>ATP</name>
        <dbReference type="ChEBI" id="CHEBI:30616"/>
    </ligand>
</feature>
<keyword evidence="17" id="KW-1185">Reference proteome</keyword>
<feature type="binding site" evidence="13">
    <location>
        <position position="40"/>
    </location>
    <ligand>
        <name>(2R)-3-phosphoglycerate</name>
        <dbReference type="ChEBI" id="CHEBI:58272"/>
    </ligand>
</feature>
<keyword evidence="7 12" id="KW-0808">Transferase</keyword>
<dbReference type="OrthoDB" id="9808460at2"/>
<dbReference type="PRINTS" id="PR00477">
    <property type="entry name" value="PHGLYCKINASE"/>
</dbReference>
<feature type="binding site" evidence="12">
    <location>
        <position position="122"/>
    </location>
    <ligand>
        <name>substrate</name>
    </ligand>
</feature>
<evidence type="ECO:0000256" key="8">
    <source>
        <dbReference type="ARBA" id="ARBA00022741"/>
    </source>
</evidence>
<dbReference type="GO" id="GO:0005524">
    <property type="term" value="F:ATP binding"/>
    <property type="evidence" value="ECO:0007669"/>
    <property type="project" value="UniProtKB-KW"/>
</dbReference>
<name>A0A3E2B1H2_9FIRM</name>
<dbReference type="PANTHER" id="PTHR11406:SF23">
    <property type="entry name" value="PHOSPHOGLYCERATE KINASE 1, CHLOROPLASTIC-RELATED"/>
    <property type="match status" value="1"/>
</dbReference>
<feature type="binding site" evidence="12 13">
    <location>
        <begin position="23"/>
        <end position="25"/>
    </location>
    <ligand>
        <name>substrate</name>
    </ligand>
</feature>
<feature type="binding site" evidence="12">
    <location>
        <position position="40"/>
    </location>
    <ligand>
        <name>substrate</name>
    </ligand>
</feature>
<dbReference type="InterPro" id="IPR036043">
    <property type="entry name" value="Phosphoglycerate_kinase_sf"/>
</dbReference>
<dbReference type="RefSeq" id="WP_117142703.1">
    <property type="nucleotide sequence ID" value="NZ_DBFASD010000122.1"/>
</dbReference>
<dbReference type="GO" id="GO:0005829">
    <property type="term" value="C:cytosol"/>
    <property type="evidence" value="ECO:0007669"/>
    <property type="project" value="TreeGrafter"/>
</dbReference>
<keyword evidence="10 12" id="KW-0067">ATP-binding</keyword>
<feature type="binding site" evidence="12 14">
    <location>
        <begin position="354"/>
        <end position="357"/>
    </location>
    <ligand>
        <name>ATP</name>
        <dbReference type="ChEBI" id="CHEBI:30616"/>
    </ligand>
</feature>
<reference evidence="16 17" key="1">
    <citation type="submission" date="2018-07" db="EMBL/GenBank/DDBJ databases">
        <title>GABA Modulating Bacteria of the Human Gut Microbiota.</title>
        <authorList>
            <person name="Strandwitz P."/>
            <person name="Kim K.H."/>
            <person name="Terekhova D."/>
            <person name="Liu J.K."/>
            <person name="Sharma A."/>
            <person name="Levering J."/>
            <person name="Mcdonald D."/>
            <person name="Dietrich D."/>
            <person name="Ramadhar T.R."/>
            <person name="Lekbua A."/>
            <person name="Mroue N."/>
            <person name="Liston C."/>
            <person name="Stewart E.J."/>
            <person name="Dubin M.J."/>
            <person name="Zengler K."/>
            <person name="Knight R."/>
            <person name="Gilbert J.A."/>
            <person name="Clardy J."/>
            <person name="Lewis K."/>
        </authorList>
    </citation>
    <scope>NUCLEOTIDE SEQUENCE [LARGE SCALE GENOMIC DNA]</scope>
    <source>
        <strain evidence="16 17">KLE1738</strain>
    </source>
</reference>
<dbReference type="EC" id="2.7.2.3" evidence="5 12"/>
<keyword evidence="8 12" id="KW-0547">Nucleotide-binding</keyword>
<evidence type="ECO:0000256" key="12">
    <source>
        <dbReference type="HAMAP-Rule" id="MF_00145"/>
    </source>
</evidence>
<evidence type="ECO:0000256" key="15">
    <source>
        <dbReference type="RuleBase" id="RU000532"/>
    </source>
</evidence>
<comment type="pathway">
    <text evidence="2 12">Carbohydrate degradation; glycolysis; pyruvate from D-glyceraldehyde 3-phosphate: step 2/5.</text>
</comment>
<dbReference type="PIRSF" id="PIRSF000724">
    <property type="entry name" value="Pgk"/>
    <property type="match status" value="1"/>
</dbReference>
<organism evidence="16 17">
    <name type="scientific">Evtepia gabavorous</name>
    <dbReference type="NCBI Taxonomy" id="2211183"/>
    <lineage>
        <taxon>Bacteria</taxon>
        <taxon>Bacillati</taxon>
        <taxon>Bacillota</taxon>
        <taxon>Clostridia</taxon>
        <taxon>Eubacteriales</taxon>
        <taxon>Evtepia</taxon>
    </lineage>
</organism>
<evidence type="ECO:0000256" key="7">
    <source>
        <dbReference type="ARBA" id="ARBA00022679"/>
    </source>
</evidence>
<dbReference type="HAMAP" id="MF_00145">
    <property type="entry name" value="Phosphoglyc_kinase"/>
    <property type="match status" value="1"/>
</dbReference>
<comment type="similarity">
    <text evidence="3 12 15">Belongs to the phosphoglycerate kinase family.</text>
</comment>
<dbReference type="Pfam" id="PF00162">
    <property type="entry name" value="PGK"/>
    <property type="match status" value="1"/>
</dbReference>
<evidence type="ECO:0000313" key="16">
    <source>
        <dbReference type="EMBL" id="RFT05845.1"/>
    </source>
</evidence>